<dbReference type="InterPro" id="IPR011004">
    <property type="entry name" value="Trimer_LpxA-like_sf"/>
</dbReference>
<dbReference type="InterPro" id="IPR044123">
    <property type="entry name" value="W2_eIF2B_epsilon"/>
</dbReference>
<feature type="compositionally biased region" description="Acidic residues" evidence="9">
    <location>
        <begin position="479"/>
        <end position="495"/>
    </location>
</feature>
<comment type="similarity">
    <text evidence="2">Belongs to the eIF-2B gamma/epsilon subunits family.</text>
</comment>
<dbReference type="Gene3D" id="3.90.550.10">
    <property type="entry name" value="Spore Coat Polysaccharide Biosynthesis Protein SpsA, Chain A"/>
    <property type="match status" value="1"/>
</dbReference>
<evidence type="ECO:0000256" key="9">
    <source>
        <dbReference type="SAM" id="MobiDB-lite"/>
    </source>
</evidence>
<dbReference type="Pfam" id="PF02020">
    <property type="entry name" value="W2"/>
    <property type="match status" value="1"/>
</dbReference>
<dbReference type="GO" id="GO:0031369">
    <property type="term" value="F:translation initiation factor binding"/>
    <property type="evidence" value="ECO:0007669"/>
    <property type="project" value="InterPro"/>
</dbReference>
<proteinExistence type="inferred from homology"/>
<evidence type="ECO:0000259" key="10">
    <source>
        <dbReference type="PROSITE" id="PS51363"/>
    </source>
</evidence>
<dbReference type="InterPro" id="IPR029044">
    <property type="entry name" value="Nucleotide-diphossugar_trans"/>
</dbReference>
<reference evidence="11" key="1">
    <citation type="journal article" date="2018" name="PLoS Negl. Trop. Dis.">
        <title>Sialome diversity of ticks revealed by RNAseq of single tick salivary glands.</title>
        <authorList>
            <person name="Perner J."/>
            <person name="Kropackova S."/>
            <person name="Kopacek P."/>
            <person name="Ribeiro J.M."/>
        </authorList>
    </citation>
    <scope>NUCLEOTIDE SEQUENCE</scope>
    <source>
        <strain evidence="11">Siblings of single egg batch collected in Ceske Budejovice</strain>
        <tissue evidence="11">Salivary glands</tissue>
    </source>
</reference>
<organism evidence="11">
    <name type="scientific">Ixodes ricinus</name>
    <name type="common">Common tick</name>
    <name type="synonym">Acarus ricinus</name>
    <dbReference type="NCBI Taxonomy" id="34613"/>
    <lineage>
        <taxon>Eukaryota</taxon>
        <taxon>Metazoa</taxon>
        <taxon>Ecdysozoa</taxon>
        <taxon>Arthropoda</taxon>
        <taxon>Chelicerata</taxon>
        <taxon>Arachnida</taxon>
        <taxon>Acari</taxon>
        <taxon>Parasitiformes</taxon>
        <taxon>Ixodida</taxon>
        <taxon>Ixodoidea</taxon>
        <taxon>Ixodidae</taxon>
        <taxon>Ixodinae</taxon>
        <taxon>Ixodes</taxon>
    </lineage>
</organism>
<dbReference type="CDD" id="cd11558">
    <property type="entry name" value="W2_eIF2B_epsilon"/>
    <property type="match status" value="1"/>
</dbReference>
<dbReference type="InterPro" id="IPR016024">
    <property type="entry name" value="ARM-type_fold"/>
</dbReference>
<dbReference type="GO" id="GO:0003743">
    <property type="term" value="F:translation initiation factor activity"/>
    <property type="evidence" value="ECO:0007669"/>
    <property type="project" value="UniProtKB-KW"/>
</dbReference>
<evidence type="ECO:0000256" key="2">
    <source>
        <dbReference type="ARBA" id="ARBA00007878"/>
    </source>
</evidence>
<keyword evidence="3" id="KW-0963">Cytoplasm</keyword>
<feature type="domain" description="W2" evidence="10">
    <location>
        <begin position="503"/>
        <end position="683"/>
    </location>
</feature>
<evidence type="ECO:0000256" key="1">
    <source>
        <dbReference type="ARBA" id="ARBA00004514"/>
    </source>
</evidence>
<evidence type="ECO:0000256" key="7">
    <source>
        <dbReference type="ARBA" id="ARBA00044345"/>
    </source>
</evidence>
<dbReference type="SUPFAM" id="SSF51161">
    <property type="entry name" value="Trimeric LpxA-like enzymes"/>
    <property type="match status" value="1"/>
</dbReference>
<name>A0A147BR14_IXORI</name>
<feature type="region of interest" description="Disordered" evidence="9">
    <location>
        <begin position="477"/>
        <end position="507"/>
    </location>
</feature>
<evidence type="ECO:0000256" key="5">
    <source>
        <dbReference type="ARBA" id="ARBA00022917"/>
    </source>
</evidence>
<comment type="subcellular location">
    <subcellularLocation>
        <location evidence="1">Cytoplasm</location>
        <location evidence="1">Cytosol</location>
    </subcellularLocation>
</comment>
<dbReference type="EMBL" id="GEGO01002197">
    <property type="protein sequence ID" value="JAR93207.1"/>
    <property type="molecule type" value="Transcribed_RNA"/>
</dbReference>
<dbReference type="InterPro" id="IPR056764">
    <property type="entry name" value="LbH_EIF2B3/5"/>
</dbReference>
<dbReference type="Gene3D" id="1.25.40.180">
    <property type="match status" value="1"/>
</dbReference>
<dbReference type="FunFam" id="3.90.550.10:FF:000066">
    <property type="entry name" value="Translation initiation factor eIF-2B subunit epsilon"/>
    <property type="match status" value="1"/>
</dbReference>
<dbReference type="InterPro" id="IPR035543">
    <property type="entry name" value="eIF-2B_epsilon_N"/>
</dbReference>
<dbReference type="Pfam" id="PF25084">
    <property type="entry name" value="LbH_EIF2B"/>
    <property type="match status" value="1"/>
</dbReference>
<dbReference type="InterPro" id="IPR003307">
    <property type="entry name" value="W2_domain"/>
</dbReference>
<evidence type="ECO:0000256" key="6">
    <source>
        <dbReference type="ARBA" id="ARBA00044144"/>
    </source>
</evidence>
<dbReference type="InterPro" id="IPR051956">
    <property type="entry name" value="eIF2B_epsilon"/>
</dbReference>
<dbReference type="GO" id="GO:0005829">
    <property type="term" value="C:cytosol"/>
    <property type="evidence" value="ECO:0007669"/>
    <property type="project" value="UniProtKB-SubCell"/>
</dbReference>
<comment type="subunit">
    <text evidence="8">Component of the translation initiation factor 2B (eIF2B) complex which is a heterodecamer of two sets of five different subunits: alpha, beta, gamma, delta and epsilon. Subunits alpha, beta and delta comprise a regulatory subcomplex and subunits epsilon and gamma comprise a catalytic subcomplex. Within the complex, the hexameric regulatory complex resides at the center, with the two heterodimeric catalytic subcomplexes bound on opposite sides.</text>
</comment>
<dbReference type="GO" id="GO:0005851">
    <property type="term" value="C:eukaryotic translation initiation factor 2B complex"/>
    <property type="evidence" value="ECO:0007669"/>
    <property type="project" value="TreeGrafter"/>
</dbReference>
<dbReference type="PANTHER" id="PTHR45887:SF1">
    <property type="entry name" value="TRANSLATION INITIATION FACTOR EIF-2B SUBUNIT EPSILON"/>
    <property type="match status" value="1"/>
</dbReference>
<dbReference type="CDD" id="cd04197">
    <property type="entry name" value="eIF-2B_epsilon_N"/>
    <property type="match status" value="1"/>
</dbReference>
<dbReference type="SUPFAM" id="SSF48371">
    <property type="entry name" value="ARM repeat"/>
    <property type="match status" value="1"/>
</dbReference>
<sequence>MVSSSPKKSSKGALLQEEILQAVVTADNFNDKFAPITKDHPWVLLPLLNRPLIDYTLEYLSTNGIQETFLFCCSHAEKIRDHIRNSKWALPNSRMSVSVISSETYLSVGDMIRDLDSKGLIRSDFVLLDGGVVSNTPLRPILEEHRNTVAKDKGALMTLVYRKAFPRHRSRCLEDECAVAINPDTNKLLHHHKVTSTKKCDFPLTIFQEHPRVSLRHDLLDSHIAVCSPHVPPIFSDNFDYQTRHDFVKGILEHEEIMGNSIYMHVSGTCYAASASNVVMYDSVSKDVIQRWAYPLVPDHTIGKSTSYAYQRHCIYKPCDGLQLSRSCMLKQNTLVGAGTKIGDGTTITNSVIGKNCVIGANVSLDGVYAWDNVVIEDGCRLTTCLLATGVVVKRNVTISPGCILSYGVTVGPDITLKENTLLQAEPVVDDFGDPAEKPEECDRDLVGREGHGFLCQPDEDLDEEELVPQDIWGQEVVSSEDEDSQQEDSDEDLLSEGASPPPDDTRLFYNEVVESLQRGFEENIKCDNLILEINSSRYAYNIAMKGVISIVSRVVLETPVLCHQGGSGGALSTSEYNSRVKKCLVQFRPLLRNYVKDTESMLDCLAGLEEFVSAYDRYLPSLAGILNWFYDEELLSEDAIIHWFEKEDPSGAEVYTMVRKAVRSSFPRVNFGWRNSITTIDC</sequence>
<dbReference type="SMART" id="SM00515">
    <property type="entry name" value="eIF5C"/>
    <property type="match status" value="1"/>
</dbReference>
<dbReference type="Gene3D" id="2.160.10.10">
    <property type="entry name" value="Hexapeptide repeat proteins"/>
    <property type="match status" value="1"/>
</dbReference>
<dbReference type="SUPFAM" id="SSF53448">
    <property type="entry name" value="Nucleotide-diphospho-sugar transferases"/>
    <property type="match status" value="1"/>
</dbReference>
<dbReference type="PANTHER" id="PTHR45887">
    <property type="entry name" value="TRANSLATION INITIATION FACTOR EIF-2B SUBUNIT EPSILON"/>
    <property type="match status" value="1"/>
</dbReference>
<keyword evidence="4 11" id="KW-0396">Initiation factor</keyword>
<dbReference type="GO" id="GO:0005085">
    <property type="term" value="F:guanyl-nucleotide exchange factor activity"/>
    <property type="evidence" value="ECO:0007669"/>
    <property type="project" value="InterPro"/>
</dbReference>
<keyword evidence="5" id="KW-0648">Protein biosynthesis</keyword>
<dbReference type="CDD" id="cd05787">
    <property type="entry name" value="LbH_eIF2B_epsilon"/>
    <property type="match status" value="1"/>
</dbReference>
<evidence type="ECO:0000256" key="3">
    <source>
        <dbReference type="ARBA" id="ARBA00022490"/>
    </source>
</evidence>
<dbReference type="AlphaFoldDB" id="A0A147BR14"/>
<evidence type="ECO:0000313" key="11">
    <source>
        <dbReference type="EMBL" id="JAR93207.1"/>
    </source>
</evidence>
<evidence type="ECO:0000256" key="4">
    <source>
        <dbReference type="ARBA" id="ARBA00022540"/>
    </source>
</evidence>
<accession>A0A147BR14</accession>
<evidence type="ECO:0000256" key="8">
    <source>
        <dbReference type="ARBA" id="ARBA00046432"/>
    </source>
</evidence>
<protein>
    <recommendedName>
        <fullName evidence="6">Translation initiation factor eIF2B subunit epsilon</fullName>
    </recommendedName>
    <alternativeName>
        <fullName evidence="7">eIF2B GDP-GTP exchange factor subunit epsilon</fullName>
    </alternativeName>
</protein>
<dbReference type="PROSITE" id="PS51363">
    <property type="entry name" value="W2"/>
    <property type="match status" value="1"/>
</dbReference>